<reference evidence="4" key="1">
    <citation type="journal article" date="2014" name="Genome Announc.">
        <title>Draft genome sequence of the formaldehyde-resistant fungus Byssochlamys spectabilis No. 5 (anamorph Paecilomyces variotii No. 5) (NBRC109023).</title>
        <authorList>
            <person name="Oka T."/>
            <person name="Ekino K."/>
            <person name="Fukuda K."/>
            <person name="Nomura Y."/>
        </authorList>
    </citation>
    <scope>NUCLEOTIDE SEQUENCE [LARGE SCALE GENOMIC DNA]</scope>
    <source>
        <strain evidence="4">No. 5 / NBRC 109023</strain>
    </source>
</reference>
<dbReference type="AlphaFoldDB" id="V5GH28"/>
<dbReference type="InterPro" id="IPR029058">
    <property type="entry name" value="AB_hydrolase_fold"/>
</dbReference>
<dbReference type="PANTHER" id="PTHR48081">
    <property type="entry name" value="AB HYDROLASE SUPERFAMILY PROTEIN C4A8.06C"/>
    <property type="match status" value="1"/>
</dbReference>
<protein>
    <recommendedName>
        <fullName evidence="2">Alpha/beta hydrolase fold-3 domain-containing protein</fullName>
    </recommendedName>
</protein>
<dbReference type="InterPro" id="IPR013094">
    <property type="entry name" value="AB_hydrolase_3"/>
</dbReference>
<dbReference type="GO" id="GO:0016787">
    <property type="term" value="F:hydrolase activity"/>
    <property type="evidence" value="ECO:0007669"/>
    <property type="project" value="UniProtKB-KW"/>
</dbReference>
<gene>
    <name evidence="3" type="ORF">PVAR5_8998</name>
</gene>
<dbReference type="OrthoDB" id="19653at2759"/>
<keyword evidence="4" id="KW-1185">Reference proteome</keyword>
<keyword evidence="1" id="KW-0378">Hydrolase</keyword>
<comment type="caution">
    <text evidence="3">The sequence shown here is derived from an EMBL/GenBank/DDBJ whole genome shotgun (WGS) entry which is preliminary data.</text>
</comment>
<proteinExistence type="predicted"/>
<dbReference type="Pfam" id="PF07859">
    <property type="entry name" value="Abhydrolase_3"/>
    <property type="match status" value="1"/>
</dbReference>
<dbReference type="EMBL" id="BAUL01000434">
    <property type="protein sequence ID" value="GAE00258.1"/>
    <property type="molecule type" value="Genomic_DNA"/>
</dbReference>
<sequence>MGNFEVTTHVFKVADGLSLSIDVHKPPASDNVNPVLLHFHGGFLVIGEKGTLPPHWLVNACYHRGWVYATASYRLLPEAKGLDIIQDVVDAVCWVHENISTRVIIAGSSAGGYLALAAAAHPDTPRPIAVLSIYGMLNPASDRYIHPGKPLLAQVDDEAQ</sequence>
<dbReference type="PANTHER" id="PTHR48081:SF3">
    <property type="entry name" value="ALPHA_BETA HYDROLASE FOLD-3 DOMAIN-CONTAINING PROTEIN"/>
    <property type="match status" value="1"/>
</dbReference>
<dbReference type="InParanoid" id="V5GH28"/>
<dbReference type="SUPFAM" id="SSF53474">
    <property type="entry name" value="alpha/beta-Hydrolases"/>
    <property type="match status" value="1"/>
</dbReference>
<dbReference type="eggNOG" id="ENOG502S3DF">
    <property type="taxonomic scope" value="Eukaryota"/>
</dbReference>
<evidence type="ECO:0000313" key="3">
    <source>
        <dbReference type="EMBL" id="GAE00258.1"/>
    </source>
</evidence>
<dbReference type="InterPro" id="IPR050300">
    <property type="entry name" value="GDXG_lipolytic_enzyme"/>
</dbReference>
<dbReference type="HOGENOM" id="CLU_129958_0_0_1"/>
<evidence type="ECO:0000313" key="4">
    <source>
        <dbReference type="Proteomes" id="UP000018001"/>
    </source>
</evidence>
<accession>V5GH28</accession>
<evidence type="ECO:0000256" key="1">
    <source>
        <dbReference type="ARBA" id="ARBA00022801"/>
    </source>
</evidence>
<dbReference type="Gene3D" id="3.40.50.1820">
    <property type="entry name" value="alpha/beta hydrolase"/>
    <property type="match status" value="1"/>
</dbReference>
<feature type="domain" description="Alpha/beta hydrolase fold-3" evidence="2">
    <location>
        <begin position="36"/>
        <end position="139"/>
    </location>
</feature>
<dbReference type="Proteomes" id="UP000018001">
    <property type="component" value="Unassembled WGS sequence"/>
</dbReference>
<evidence type="ECO:0000259" key="2">
    <source>
        <dbReference type="Pfam" id="PF07859"/>
    </source>
</evidence>
<name>V5GH28_BYSSN</name>
<feature type="non-terminal residue" evidence="3">
    <location>
        <position position="160"/>
    </location>
</feature>
<organism evidence="3 4">
    <name type="scientific">Byssochlamys spectabilis (strain No. 5 / NBRC 109023)</name>
    <name type="common">Paecilomyces variotii</name>
    <dbReference type="NCBI Taxonomy" id="1356009"/>
    <lineage>
        <taxon>Eukaryota</taxon>
        <taxon>Fungi</taxon>
        <taxon>Dikarya</taxon>
        <taxon>Ascomycota</taxon>
        <taxon>Pezizomycotina</taxon>
        <taxon>Eurotiomycetes</taxon>
        <taxon>Eurotiomycetidae</taxon>
        <taxon>Eurotiales</taxon>
        <taxon>Thermoascaceae</taxon>
        <taxon>Paecilomyces</taxon>
    </lineage>
</organism>